<dbReference type="InterPro" id="IPR050155">
    <property type="entry name" value="HAD-like_hydrolase_sf"/>
</dbReference>
<dbReference type="PANTHER" id="PTHR43434:SF26">
    <property type="entry name" value="PYROPHOSPHATASE PPAX"/>
    <property type="match status" value="1"/>
</dbReference>
<comment type="caution">
    <text evidence="1">The sequence shown here is derived from an EMBL/GenBank/DDBJ whole genome shotgun (WGS) entry which is preliminary data.</text>
</comment>
<dbReference type="SFLD" id="SFLDS00003">
    <property type="entry name" value="Haloacid_Dehalogenase"/>
    <property type="match status" value="1"/>
</dbReference>
<dbReference type="Proteomes" id="UP000291191">
    <property type="component" value="Unassembled WGS sequence"/>
</dbReference>
<dbReference type="Gene3D" id="1.10.150.240">
    <property type="entry name" value="Putative phosphatase, domain 2"/>
    <property type="match status" value="1"/>
</dbReference>
<dbReference type="NCBIfam" id="TIGR01549">
    <property type="entry name" value="HAD-SF-IA-v1"/>
    <property type="match status" value="1"/>
</dbReference>
<dbReference type="InterPro" id="IPR006439">
    <property type="entry name" value="HAD-SF_hydro_IA"/>
</dbReference>
<dbReference type="GO" id="GO:0005829">
    <property type="term" value="C:cytosol"/>
    <property type="evidence" value="ECO:0007669"/>
    <property type="project" value="TreeGrafter"/>
</dbReference>
<keyword evidence="2" id="KW-1185">Reference proteome</keyword>
<evidence type="ECO:0000313" key="1">
    <source>
        <dbReference type="EMBL" id="RYT79668.1"/>
    </source>
</evidence>
<accession>A0A4V1YVB1</accession>
<dbReference type="InterPro" id="IPR036412">
    <property type="entry name" value="HAD-like_sf"/>
</dbReference>
<protein>
    <submittedName>
        <fullName evidence="1">HAD family hydrolase</fullName>
    </submittedName>
</protein>
<dbReference type="EMBL" id="RCXO01000016">
    <property type="protein sequence ID" value="RYT79668.1"/>
    <property type="molecule type" value="Genomic_DNA"/>
</dbReference>
<dbReference type="InterPro" id="IPR041492">
    <property type="entry name" value="HAD_2"/>
</dbReference>
<dbReference type="OrthoDB" id="9804442at2"/>
<dbReference type="Gene3D" id="3.40.50.1000">
    <property type="entry name" value="HAD superfamily/HAD-like"/>
    <property type="match status" value="1"/>
</dbReference>
<sequence length="217" mass="23955">MEVMNKYRHIIFDIDGTLLDTESAILQSLKDTVAEILQKDIPVEELKFALGIPGEVTLHRLGISDARTANRKWNEYLLRYKSSIRLFKGIPALLASLKVGGYSLGIVTSKNRNEYNEDFASVFDATHYFDRVICVEDAPFPKPNPAPLITYLSLSGISAKEALYVGDTAYDSLCANGANVAFGIALWGNSTTNGNDTQNDIDADYVFHTPSDLLDVL</sequence>
<dbReference type="PANTHER" id="PTHR43434">
    <property type="entry name" value="PHOSPHOGLYCOLATE PHOSPHATASE"/>
    <property type="match status" value="1"/>
</dbReference>
<dbReference type="SFLD" id="SFLDG01129">
    <property type="entry name" value="C1.5:_HAD__Beta-PGM__Phosphata"/>
    <property type="match status" value="1"/>
</dbReference>
<dbReference type="InterPro" id="IPR023198">
    <property type="entry name" value="PGP-like_dom2"/>
</dbReference>
<dbReference type="InterPro" id="IPR023214">
    <property type="entry name" value="HAD_sf"/>
</dbReference>
<gene>
    <name evidence="1" type="ORF">EAJ06_13695</name>
</gene>
<dbReference type="Pfam" id="PF13419">
    <property type="entry name" value="HAD_2"/>
    <property type="match status" value="1"/>
</dbReference>
<name>A0A4V1YVB1_9BACE</name>
<organism evidence="1 2">
    <name type="scientific">Bacteroides intestinalis</name>
    <dbReference type="NCBI Taxonomy" id="329854"/>
    <lineage>
        <taxon>Bacteria</taxon>
        <taxon>Pseudomonadati</taxon>
        <taxon>Bacteroidota</taxon>
        <taxon>Bacteroidia</taxon>
        <taxon>Bacteroidales</taxon>
        <taxon>Bacteroidaceae</taxon>
        <taxon>Bacteroides</taxon>
    </lineage>
</organism>
<dbReference type="AlphaFoldDB" id="A0A4V1YVB1"/>
<dbReference type="SUPFAM" id="SSF56784">
    <property type="entry name" value="HAD-like"/>
    <property type="match status" value="1"/>
</dbReference>
<dbReference type="GO" id="GO:0008967">
    <property type="term" value="F:phosphoglycolate phosphatase activity"/>
    <property type="evidence" value="ECO:0007669"/>
    <property type="project" value="TreeGrafter"/>
</dbReference>
<dbReference type="GO" id="GO:0006281">
    <property type="term" value="P:DNA repair"/>
    <property type="evidence" value="ECO:0007669"/>
    <property type="project" value="TreeGrafter"/>
</dbReference>
<evidence type="ECO:0000313" key="2">
    <source>
        <dbReference type="Proteomes" id="UP000291191"/>
    </source>
</evidence>
<reference evidence="1 2" key="1">
    <citation type="journal article" date="2019" name="Science, e1252229">
        <title>Invertible promoters mediate bacterial phase variation, antibiotic resistance, and host adaptation in the gut.</title>
        <authorList>
            <person name="Jiang X."/>
            <person name="Hall A.B."/>
            <person name="Arthur T.D."/>
            <person name="Plichta D.R."/>
            <person name="Covington C.T."/>
            <person name="Poyet M."/>
            <person name="Crothers J."/>
            <person name="Moses P.L."/>
            <person name="Tolonen A.C."/>
            <person name="Vlamakis H."/>
            <person name="Alm E.J."/>
            <person name="Xavier R.J."/>
        </authorList>
    </citation>
    <scope>NUCLEOTIDE SEQUENCE [LARGE SCALE GENOMIC DNA]</scope>
    <source>
        <strain evidence="2">bf_0095</strain>
    </source>
</reference>
<proteinExistence type="predicted"/>
<keyword evidence="1" id="KW-0378">Hydrolase</keyword>